<organism evidence="2 3">
    <name type="scientific">Triplophysa rosa</name>
    <name type="common">Cave loach</name>
    <dbReference type="NCBI Taxonomy" id="992332"/>
    <lineage>
        <taxon>Eukaryota</taxon>
        <taxon>Metazoa</taxon>
        <taxon>Chordata</taxon>
        <taxon>Craniata</taxon>
        <taxon>Vertebrata</taxon>
        <taxon>Euteleostomi</taxon>
        <taxon>Actinopterygii</taxon>
        <taxon>Neopterygii</taxon>
        <taxon>Teleostei</taxon>
        <taxon>Ostariophysi</taxon>
        <taxon>Cypriniformes</taxon>
        <taxon>Nemacheilidae</taxon>
        <taxon>Triplophysa</taxon>
    </lineage>
</organism>
<comment type="caution">
    <text evidence="2">The sequence shown here is derived from an EMBL/GenBank/DDBJ whole genome shotgun (WGS) entry which is preliminary data.</text>
</comment>
<evidence type="ECO:0008006" key="4">
    <source>
        <dbReference type="Google" id="ProtNLM"/>
    </source>
</evidence>
<evidence type="ECO:0000256" key="1">
    <source>
        <dbReference type="SAM" id="SignalP"/>
    </source>
</evidence>
<evidence type="ECO:0000313" key="2">
    <source>
        <dbReference type="EMBL" id="KAI7805494.1"/>
    </source>
</evidence>
<evidence type="ECO:0000313" key="3">
    <source>
        <dbReference type="Proteomes" id="UP001059041"/>
    </source>
</evidence>
<feature type="chain" id="PRO_5040799795" description="Sushi domain-containing protein" evidence="1">
    <location>
        <begin position="27"/>
        <end position="226"/>
    </location>
</feature>
<dbReference type="Proteomes" id="UP001059041">
    <property type="component" value="Linkage Group LG9"/>
</dbReference>
<sequence length="226" mass="25516">MKATTMSKTWKQLFLVFAFLFTESQGQGKSSCSSADFSFDQLHKQLQNTKDCLEATSEKWTTHQNADFFNQLLTLTEIIQKQQNTELLRLLPANCSVPVVPRDGGLLCVSAENNIYCKPMCNAGYDFNLIRRSRLYEKCGAASQHKWTTQYIGGNRLADCTKSHITVAGAPSAFFPEGKDCHKTKSNEQLIRNITNIFRSELIKVFRFKGLTSFNSTCLICGQNQK</sequence>
<protein>
    <recommendedName>
        <fullName evidence="4">Sushi domain-containing protein</fullName>
    </recommendedName>
</protein>
<accession>A0A9W7WNM1</accession>
<feature type="signal peptide" evidence="1">
    <location>
        <begin position="1"/>
        <end position="26"/>
    </location>
</feature>
<gene>
    <name evidence="2" type="ORF">IRJ41_009555</name>
</gene>
<keyword evidence="1" id="KW-0732">Signal</keyword>
<proteinExistence type="predicted"/>
<reference evidence="2" key="1">
    <citation type="submission" date="2021-02" db="EMBL/GenBank/DDBJ databases">
        <title>Comparative genomics reveals that relaxation of natural selection precedes convergent phenotypic evolution of cavefish.</title>
        <authorList>
            <person name="Peng Z."/>
        </authorList>
    </citation>
    <scope>NUCLEOTIDE SEQUENCE</scope>
    <source>
        <tissue evidence="2">Muscle</tissue>
    </source>
</reference>
<keyword evidence="3" id="KW-1185">Reference proteome</keyword>
<dbReference type="EMBL" id="JAFHDT010000009">
    <property type="protein sequence ID" value="KAI7805494.1"/>
    <property type="molecule type" value="Genomic_DNA"/>
</dbReference>
<name>A0A9W7WNM1_TRIRA</name>
<dbReference type="OrthoDB" id="9948000at2759"/>
<dbReference type="AlphaFoldDB" id="A0A9W7WNM1"/>